<feature type="transmembrane region" description="Helical" evidence="6">
    <location>
        <begin position="220"/>
        <end position="240"/>
    </location>
</feature>
<keyword evidence="5 6" id="KW-0472">Membrane</keyword>
<keyword evidence="3 6" id="KW-0812">Transmembrane</keyword>
<feature type="transmembrane region" description="Helical" evidence="6">
    <location>
        <begin position="123"/>
        <end position="142"/>
    </location>
</feature>
<keyword evidence="4 6" id="KW-1133">Transmembrane helix</keyword>
<accession>A0A923I6W8</accession>
<dbReference type="AlphaFoldDB" id="A0A923I6W8"/>
<feature type="transmembrane region" description="Helical" evidence="6">
    <location>
        <begin position="69"/>
        <end position="89"/>
    </location>
</feature>
<dbReference type="PANTHER" id="PTHR30482:SF10">
    <property type="entry name" value="HIGH-AFFINITY BRANCHED-CHAIN AMINO ACID TRANSPORT PROTEIN BRAE"/>
    <property type="match status" value="1"/>
</dbReference>
<dbReference type="Pfam" id="PF02653">
    <property type="entry name" value="BPD_transp_2"/>
    <property type="match status" value="1"/>
</dbReference>
<dbReference type="Proteomes" id="UP000659630">
    <property type="component" value="Unassembled WGS sequence"/>
</dbReference>
<evidence type="ECO:0000256" key="4">
    <source>
        <dbReference type="ARBA" id="ARBA00022989"/>
    </source>
</evidence>
<keyword evidence="8" id="KW-1185">Reference proteome</keyword>
<proteinExistence type="predicted"/>
<feature type="transmembrane region" description="Helical" evidence="6">
    <location>
        <begin position="95"/>
        <end position="116"/>
    </location>
</feature>
<evidence type="ECO:0000313" key="8">
    <source>
        <dbReference type="Proteomes" id="UP000659630"/>
    </source>
</evidence>
<gene>
    <name evidence="7" type="ORF">H8S23_05430</name>
</gene>
<evidence type="ECO:0000256" key="3">
    <source>
        <dbReference type="ARBA" id="ARBA00022692"/>
    </source>
</evidence>
<keyword evidence="2" id="KW-1003">Cell membrane</keyword>
<dbReference type="GO" id="GO:0005886">
    <property type="term" value="C:plasma membrane"/>
    <property type="evidence" value="ECO:0007669"/>
    <property type="project" value="UniProtKB-SubCell"/>
</dbReference>
<comment type="caution">
    <text evidence="7">The sequence shown here is derived from an EMBL/GenBank/DDBJ whole genome shotgun (WGS) entry which is preliminary data.</text>
</comment>
<feature type="transmembrane region" description="Helical" evidence="6">
    <location>
        <begin position="45"/>
        <end position="62"/>
    </location>
</feature>
<dbReference type="EMBL" id="JACONZ010000002">
    <property type="protein sequence ID" value="MBC5580939.1"/>
    <property type="molecule type" value="Genomic_DNA"/>
</dbReference>
<comment type="subcellular location">
    <subcellularLocation>
        <location evidence="1">Cell membrane</location>
        <topology evidence="1">Multi-pass membrane protein</topology>
    </subcellularLocation>
</comment>
<organism evidence="7 8">
    <name type="scientific">Anaerofilum hominis</name>
    <dbReference type="NCBI Taxonomy" id="2763016"/>
    <lineage>
        <taxon>Bacteria</taxon>
        <taxon>Bacillati</taxon>
        <taxon>Bacillota</taxon>
        <taxon>Clostridia</taxon>
        <taxon>Eubacteriales</taxon>
        <taxon>Oscillospiraceae</taxon>
        <taxon>Anaerofilum</taxon>
    </lineage>
</organism>
<evidence type="ECO:0000256" key="6">
    <source>
        <dbReference type="SAM" id="Phobius"/>
    </source>
</evidence>
<name>A0A923I6W8_9FIRM</name>
<dbReference type="CDD" id="cd06581">
    <property type="entry name" value="TM_PBP1_LivM_like"/>
    <property type="match status" value="1"/>
</dbReference>
<protein>
    <submittedName>
        <fullName evidence="7">Branched-chain amino acid ABC transporter permease</fullName>
    </submittedName>
</protein>
<dbReference type="InterPro" id="IPR043428">
    <property type="entry name" value="LivM-like"/>
</dbReference>
<dbReference type="RefSeq" id="WP_186887315.1">
    <property type="nucleotide sequence ID" value="NZ_JACONZ010000002.1"/>
</dbReference>
<dbReference type="GO" id="GO:0015658">
    <property type="term" value="F:branched-chain amino acid transmembrane transporter activity"/>
    <property type="evidence" value="ECO:0007669"/>
    <property type="project" value="InterPro"/>
</dbReference>
<sequence length="340" mass="37003">MKLIQKPLRRFRVSTLLLFALVLLCAVLVPQLFSGYTLKVINLSLLYGIMVLSTVIVLGMGGQMSMANVAMFGLGAYVTANLCSSHMGIKNFNTLLALVISVVGVGLVSFLLGLLLERLDGTFFTFATIGVVQVCAAFFSQYRPLFGGPDGISGVAKLELFGFKVEDYKSWFYVLVFFLLVVGAFTARLKKTKFGRSLFCIRDNKTAAVTLGVNVFMTRVYAFTIQGIICGLCGALYAFMNGYVGSTMFTFTKATDMMMMTMIGGLNSIAGSVFGSFVVTVLPETLRSLQSYLRLIFGVIVVLLMIFMPTGLAGLASSTAEKAGRRLRKAKEKKSEARQP</sequence>
<evidence type="ECO:0000313" key="7">
    <source>
        <dbReference type="EMBL" id="MBC5580939.1"/>
    </source>
</evidence>
<feature type="transmembrane region" description="Helical" evidence="6">
    <location>
        <begin position="260"/>
        <end position="283"/>
    </location>
</feature>
<dbReference type="PANTHER" id="PTHR30482">
    <property type="entry name" value="HIGH-AFFINITY BRANCHED-CHAIN AMINO ACID TRANSPORT SYSTEM PERMEASE"/>
    <property type="match status" value="1"/>
</dbReference>
<dbReference type="InterPro" id="IPR001851">
    <property type="entry name" value="ABC_transp_permease"/>
</dbReference>
<evidence type="ECO:0000256" key="5">
    <source>
        <dbReference type="ARBA" id="ARBA00023136"/>
    </source>
</evidence>
<evidence type="ECO:0000256" key="2">
    <source>
        <dbReference type="ARBA" id="ARBA00022475"/>
    </source>
</evidence>
<reference evidence="7" key="1">
    <citation type="submission" date="2020-08" db="EMBL/GenBank/DDBJ databases">
        <title>Genome public.</title>
        <authorList>
            <person name="Liu C."/>
            <person name="Sun Q."/>
        </authorList>
    </citation>
    <scope>NUCLEOTIDE SEQUENCE</scope>
    <source>
        <strain evidence="7">BX8</strain>
    </source>
</reference>
<evidence type="ECO:0000256" key="1">
    <source>
        <dbReference type="ARBA" id="ARBA00004651"/>
    </source>
</evidence>
<feature type="transmembrane region" description="Helical" evidence="6">
    <location>
        <begin position="170"/>
        <end position="189"/>
    </location>
</feature>
<feature type="transmembrane region" description="Helical" evidence="6">
    <location>
        <begin position="295"/>
        <end position="316"/>
    </location>
</feature>